<proteinExistence type="predicted"/>
<organism evidence="1">
    <name type="scientific">Rhizophora mucronata</name>
    <name type="common">Asiatic mangrove</name>
    <dbReference type="NCBI Taxonomy" id="61149"/>
    <lineage>
        <taxon>Eukaryota</taxon>
        <taxon>Viridiplantae</taxon>
        <taxon>Streptophyta</taxon>
        <taxon>Embryophyta</taxon>
        <taxon>Tracheophyta</taxon>
        <taxon>Spermatophyta</taxon>
        <taxon>Magnoliopsida</taxon>
        <taxon>eudicotyledons</taxon>
        <taxon>Gunneridae</taxon>
        <taxon>Pentapetalae</taxon>
        <taxon>rosids</taxon>
        <taxon>fabids</taxon>
        <taxon>Malpighiales</taxon>
        <taxon>Rhizophoraceae</taxon>
        <taxon>Rhizophora</taxon>
    </lineage>
</organism>
<sequence>MKILMMRLFHFIRMKVLKTGGFFVQRCSIKCCFASYSSSLGEAAFHVGQSKGCNATVFEPLLRELGYCKLSRGMQVLRGVKIVICTRIWCQAERGSCYGEASPKNPKEC</sequence>
<name>A0A2P2PN56_RHIMU</name>
<dbReference type="AlphaFoldDB" id="A0A2P2PN56"/>
<dbReference type="EMBL" id="GGEC01075723">
    <property type="protein sequence ID" value="MBX56207.1"/>
    <property type="molecule type" value="Transcribed_RNA"/>
</dbReference>
<evidence type="ECO:0000313" key="1">
    <source>
        <dbReference type="EMBL" id="MBX56207.1"/>
    </source>
</evidence>
<reference evidence="1" key="1">
    <citation type="submission" date="2018-02" db="EMBL/GenBank/DDBJ databases">
        <title>Rhizophora mucronata_Transcriptome.</title>
        <authorList>
            <person name="Meera S.P."/>
            <person name="Sreeshan A."/>
            <person name="Augustine A."/>
        </authorList>
    </citation>
    <scope>NUCLEOTIDE SEQUENCE</scope>
    <source>
        <tissue evidence="1">Leaf</tissue>
    </source>
</reference>
<accession>A0A2P2PN56</accession>
<protein>
    <submittedName>
        <fullName evidence="1">Phospholipase D p1-like isoform X2</fullName>
    </submittedName>
</protein>